<accession>A0A3B0T1Z4</accession>
<dbReference type="InterPro" id="IPR041413">
    <property type="entry name" value="MLTR_LBD"/>
</dbReference>
<dbReference type="PROSITE" id="PS50943">
    <property type="entry name" value="HTH_CROC1"/>
    <property type="match status" value="1"/>
</dbReference>
<dbReference type="EMBL" id="UOEM01000043">
    <property type="protein sequence ID" value="VAW12375.1"/>
    <property type="molecule type" value="Genomic_DNA"/>
</dbReference>
<organism evidence="2">
    <name type="scientific">hydrothermal vent metagenome</name>
    <dbReference type="NCBI Taxonomy" id="652676"/>
    <lineage>
        <taxon>unclassified sequences</taxon>
        <taxon>metagenomes</taxon>
        <taxon>ecological metagenomes</taxon>
    </lineage>
</organism>
<dbReference type="GO" id="GO:0003677">
    <property type="term" value="F:DNA binding"/>
    <property type="evidence" value="ECO:0007669"/>
    <property type="project" value="InterPro"/>
</dbReference>
<feature type="domain" description="HTH cro/C1-type" evidence="1">
    <location>
        <begin position="1"/>
        <end position="55"/>
    </location>
</feature>
<sequence>MRGWRKTRRFSQLSLALHCDISPRHLSFLESGRAKPSREMVLRLADCLEMPKPEINRTLLSAGFAPLYKSRPEDHADLAPVRQAIAALLENHLPFPGLALDRRWSITNANEAALKLLGEAGFGGHTNLLEALTDQAPENSAIINWEETVGLLLTRARAEMSSGGDDPILAGLVRDLETHFSRYAAGMDIDRTQAIIPTRFEIGGRTLSLFSTIAQFGTIQDLALDDLKVELMFPLDDVTKRYFQRLV</sequence>
<evidence type="ECO:0000313" key="2">
    <source>
        <dbReference type="EMBL" id="VAW12375.1"/>
    </source>
</evidence>
<proteinExistence type="predicted"/>
<gene>
    <name evidence="2" type="ORF">MNBD_ALPHA09-115</name>
</gene>
<dbReference type="InterPro" id="IPR001387">
    <property type="entry name" value="Cro/C1-type_HTH"/>
</dbReference>
<dbReference type="SUPFAM" id="SSF47413">
    <property type="entry name" value="lambda repressor-like DNA-binding domains"/>
    <property type="match status" value="1"/>
</dbReference>
<name>A0A3B0T1Z4_9ZZZZ</name>
<dbReference type="PANTHER" id="PTHR35010:SF4">
    <property type="entry name" value="BLL5781 PROTEIN"/>
    <property type="match status" value="1"/>
</dbReference>
<protein>
    <recommendedName>
        <fullName evidence="1">HTH cro/C1-type domain-containing protein</fullName>
    </recommendedName>
</protein>
<dbReference type="CDD" id="cd00093">
    <property type="entry name" value="HTH_XRE"/>
    <property type="match status" value="1"/>
</dbReference>
<dbReference type="InterPro" id="IPR010982">
    <property type="entry name" value="Lambda_DNA-bd_dom_sf"/>
</dbReference>
<dbReference type="SMART" id="SM00530">
    <property type="entry name" value="HTH_XRE"/>
    <property type="match status" value="1"/>
</dbReference>
<reference evidence="2" key="1">
    <citation type="submission" date="2018-06" db="EMBL/GenBank/DDBJ databases">
        <authorList>
            <person name="Zhirakovskaya E."/>
        </authorList>
    </citation>
    <scope>NUCLEOTIDE SEQUENCE</scope>
</reference>
<dbReference type="AlphaFoldDB" id="A0A3B0T1Z4"/>
<dbReference type="PANTHER" id="PTHR35010">
    <property type="entry name" value="BLL4672 PROTEIN-RELATED"/>
    <property type="match status" value="1"/>
</dbReference>
<dbReference type="Pfam" id="PF17765">
    <property type="entry name" value="MLTR_LBD"/>
    <property type="match status" value="1"/>
</dbReference>
<dbReference type="Gene3D" id="3.30.450.180">
    <property type="match status" value="1"/>
</dbReference>
<evidence type="ECO:0000259" key="1">
    <source>
        <dbReference type="PROSITE" id="PS50943"/>
    </source>
</evidence>
<dbReference type="Pfam" id="PF01381">
    <property type="entry name" value="HTH_3"/>
    <property type="match status" value="1"/>
</dbReference>
<dbReference type="Gene3D" id="1.10.260.40">
    <property type="entry name" value="lambda repressor-like DNA-binding domains"/>
    <property type="match status" value="1"/>
</dbReference>